<gene>
    <name evidence="11" type="ORF">ACFP50_00385</name>
</gene>
<dbReference type="InterPro" id="IPR025110">
    <property type="entry name" value="AMP-bd_C"/>
</dbReference>
<dbReference type="InterPro" id="IPR009081">
    <property type="entry name" value="PP-bd_ACP"/>
</dbReference>
<dbReference type="Gene3D" id="3.30.300.30">
    <property type="match status" value="1"/>
</dbReference>
<dbReference type="Gene3D" id="1.10.1200.10">
    <property type="entry name" value="ACP-like"/>
    <property type="match status" value="1"/>
</dbReference>
<accession>A0ABW1LQT7</accession>
<evidence type="ECO:0000256" key="4">
    <source>
        <dbReference type="ARBA" id="ARBA00016743"/>
    </source>
</evidence>
<evidence type="ECO:0000256" key="5">
    <source>
        <dbReference type="ARBA" id="ARBA00022450"/>
    </source>
</evidence>
<comment type="cofactor">
    <cofactor evidence="1">
        <name>pantetheine 4'-phosphate</name>
        <dbReference type="ChEBI" id="CHEBI:47942"/>
    </cofactor>
</comment>
<evidence type="ECO:0000256" key="1">
    <source>
        <dbReference type="ARBA" id="ARBA00001957"/>
    </source>
</evidence>
<evidence type="ECO:0000256" key="3">
    <source>
        <dbReference type="ARBA" id="ARBA00007380"/>
    </source>
</evidence>
<dbReference type="SUPFAM" id="SSF52777">
    <property type="entry name" value="CoA-dependent acyltransferases"/>
    <property type="match status" value="2"/>
</dbReference>
<keyword evidence="5" id="KW-0596">Phosphopantetheine</keyword>
<dbReference type="InterPro" id="IPR057737">
    <property type="entry name" value="Condensation_MtbB-like"/>
</dbReference>
<organism evidence="11 12">
    <name type="scientific">Streptomyces pratens</name>
    <dbReference type="NCBI Taxonomy" id="887456"/>
    <lineage>
        <taxon>Bacteria</taxon>
        <taxon>Bacillati</taxon>
        <taxon>Actinomycetota</taxon>
        <taxon>Actinomycetes</taxon>
        <taxon>Kitasatosporales</taxon>
        <taxon>Streptomycetaceae</taxon>
        <taxon>Streptomyces</taxon>
    </lineage>
</organism>
<evidence type="ECO:0000256" key="9">
    <source>
        <dbReference type="SAM" id="MobiDB-lite"/>
    </source>
</evidence>
<evidence type="ECO:0000256" key="2">
    <source>
        <dbReference type="ARBA" id="ARBA00005102"/>
    </source>
</evidence>
<dbReference type="Gene3D" id="3.30.559.10">
    <property type="entry name" value="Chloramphenicol acetyltransferase-like domain"/>
    <property type="match status" value="1"/>
</dbReference>
<comment type="caution">
    <text evidence="11">The sequence shown here is derived from an EMBL/GenBank/DDBJ whole genome shotgun (WGS) entry which is preliminary data.</text>
</comment>
<protein>
    <recommendedName>
        <fullName evidence="4">Phenyloxazoline synthase MbtB</fullName>
    </recommendedName>
    <alternativeName>
        <fullName evidence="8">Mycobactin synthetase protein B</fullName>
    </alternativeName>
</protein>
<dbReference type="InterPro" id="IPR010071">
    <property type="entry name" value="AA_adenyl_dom"/>
</dbReference>
<dbReference type="Gene3D" id="1.10.10.1830">
    <property type="entry name" value="Non-ribosomal peptide synthase, adenylation domain"/>
    <property type="match status" value="1"/>
</dbReference>
<dbReference type="InterPro" id="IPR044894">
    <property type="entry name" value="TubC_N_sf"/>
</dbReference>
<keyword evidence="6" id="KW-0597">Phosphoprotein</keyword>
<feature type="region of interest" description="Disordered" evidence="9">
    <location>
        <begin position="1022"/>
        <end position="1041"/>
    </location>
</feature>
<dbReference type="SUPFAM" id="SSF47336">
    <property type="entry name" value="ACP-like"/>
    <property type="match status" value="1"/>
</dbReference>
<comment type="pathway">
    <text evidence="2">Siderophore biosynthesis; mycobactin biosynthesis.</text>
</comment>
<dbReference type="InterPro" id="IPR020806">
    <property type="entry name" value="PKS_PP-bd"/>
</dbReference>
<keyword evidence="7" id="KW-0436">Ligase</keyword>
<dbReference type="InterPro" id="IPR006162">
    <property type="entry name" value="Ppantetheine_attach_site"/>
</dbReference>
<evidence type="ECO:0000256" key="7">
    <source>
        <dbReference type="ARBA" id="ARBA00022598"/>
    </source>
</evidence>
<dbReference type="InterPro" id="IPR036736">
    <property type="entry name" value="ACP-like_sf"/>
</dbReference>
<feature type="compositionally biased region" description="Low complexity" evidence="9">
    <location>
        <begin position="1022"/>
        <end position="1031"/>
    </location>
</feature>
<dbReference type="Proteomes" id="UP001596242">
    <property type="component" value="Unassembled WGS sequence"/>
</dbReference>
<reference evidence="12" key="1">
    <citation type="journal article" date="2019" name="Int. J. Syst. Evol. Microbiol.">
        <title>The Global Catalogue of Microorganisms (GCM) 10K type strain sequencing project: providing services to taxonomists for standard genome sequencing and annotation.</title>
        <authorList>
            <consortium name="The Broad Institute Genomics Platform"/>
            <consortium name="The Broad Institute Genome Sequencing Center for Infectious Disease"/>
            <person name="Wu L."/>
            <person name="Ma J."/>
        </authorList>
    </citation>
    <scope>NUCLEOTIDE SEQUENCE [LARGE SCALE GENOMIC DNA]</scope>
    <source>
        <strain evidence="12">JCM 12763</strain>
    </source>
</reference>
<dbReference type="PROSITE" id="PS00455">
    <property type="entry name" value="AMP_BINDING"/>
    <property type="match status" value="1"/>
</dbReference>
<dbReference type="Gene3D" id="3.40.50.980">
    <property type="match status" value="2"/>
</dbReference>
<keyword evidence="12" id="KW-1185">Reference proteome</keyword>
<dbReference type="NCBIfam" id="TIGR01733">
    <property type="entry name" value="AA-adenyl-dom"/>
    <property type="match status" value="1"/>
</dbReference>
<dbReference type="Pfam" id="PF00550">
    <property type="entry name" value="PP-binding"/>
    <property type="match status" value="1"/>
</dbReference>
<dbReference type="PANTHER" id="PTHR45527:SF10">
    <property type="entry name" value="PYOCHELIN SYNTHASE PCHF"/>
    <property type="match status" value="1"/>
</dbReference>
<dbReference type="Pfam" id="PF00501">
    <property type="entry name" value="AMP-binding"/>
    <property type="match status" value="1"/>
</dbReference>
<dbReference type="Gene3D" id="3.30.559.30">
    <property type="entry name" value="Nonribosomal peptide synthetase, condensation domain"/>
    <property type="match status" value="1"/>
</dbReference>
<dbReference type="InterPro" id="IPR045851">
    <property type="entry name" value="AMP-bd_C_sf"/>
</dbReference>
<dbReference type="SMART" id="SM00823">
    <property type="entry name" value="PKS_PP"/>
    <property type="match status" value="1"/>
</dbReference>
<dbReference type="EMBL" id="JBHSPT010000001">
    <property type="protein sequence ID" value="MFC6053995.1"/>
    <property type="molecule type" value="Genomic_DNA"/>
</dbReference>
<dbReference type="InterPro" id="IPR000873">
    <property type="entry name" value="AMP-dep_synth/lig_dom"/>
</dbReference>
<dbReference type="PANTHER" id="PTHR45527">
    <property type="entry name" value="NONRIBOSOMAL PEPTIDE SYNTHETASE"/>
    <property type="match status" value="1"/>
</dbReference>
<dbReference type="PROSITE" id="PS50075">
    <property type="entry name" value="CARRIER"/>
    <property type="match status" value="1"/>
</dbReference>
<dbReference type="InterPro" id="IPR001242">
    <property type="entry name" value="Condensation_dom"/>
</dbReference>
<dbReference type="Pfam" id="PF00668">
    <property type="entry name" value="Condensation"/>
    <property type="match status" value="1"/>
</dbReference>
<evidence type="ECO:0000313" key="12">
    <source>
        <dbReference type="Proteomes" id="UP001596242"/>
    </source>
</evidence>
<dbReference type="InterPro" id="IPR023213">
    <property type="entry name" value="CAT-like_dom_sf"/>
</dbReference>
<dbReference type="InterPro" id="IPR020845">
    <property type="entry name" value="AMP-binding_CS"/>
</dbReference>
<sequence length="1115" mass="122023">MKHHEVLREIESRGLSVSLSGDDLRLQGDHERMDAEFVARIKSVKQDLIAHLAEEERHGPGFPLTPLQRSYVMGRSGVFEIGDVASHVYHEIEGIWDVGRLESSLEAVVDAHSALRSHFALEDRQVTEFRPRRLRIPVLDLRKESAEEQGRVRERLRQERSHRVLPADQAPMISAEVTVLADDRMVLHVSHDGLVMDGISMFLFFRAWWQQYRDGGEDGNVPEELPYEEYVAALEAGRGRAPARRSREYWLGRVDDLAPHPDLPLRTSPSALTSSRFSQRTVRLDKRAWTALKERASFAGLTPSALLLAAYAEALSTWGAGPRFTVTTTVANRPPVHPRVFQAVGNFSDTVLVELEVDRTRRFEERARAVQRQLRRDLDHRHFSGSDVMAELARRRGGVSGARMPFTFNSAIGHVGDGVDGSALELFGPEVFTVSQTPQIWLNAFAMEQHGGLVVQLDGVDELFPEGLLDALADGYRSLLETLTDEAAWQRTSFSLLPADQRERRREANDTAVPLPETMLGDAFADRARSTPDAPAVITSGREIGYGELLHRAAAAARWLREGGAGRDELVGLVMSRGPEQIVGILATVLAGVAYLPVDASLPVERQEYMLRDGRVRLVLTDADGKDFGDRKVLRLDAAAPLDKASPAELPGRLPGSHPDDLAYVLYTSGTTGAPKGVMVSHRNVANVVADCHRRFGIVPQDRFFAISAFNFDLSVWDVFGALSAGAALVMPDRDRAVDPAHWLDLCESAGVSVWNSVPALVSLLHDQAVADRTVPPALRLVMMSGDRIPPALPAALRRLKADVDVVSLGGPTETTIWNILHPVGPGEDGTESIPYGRPNANNRAYVLDRDGLDCPDWVTGEIFAAGTGLARGYWADEKRTAEKFFQDARHDERLYGTGDLGRYLPDGDIAILGRSDFQIKVNGYRIEAGEAETRLVASDAVARAVVAGHAGAQGDRLVAHLVPSGADRPTVSELREVLRRGLPDYMIPTVVIWHEELPLTGNGKVDRGKLAALAVEEQAESAGDAPARAAGTGGTGPATETERELAEIWATVLRRTQVGVDDSLASLGGDSIAAARILTAVRKRFGVTIPLDMFADMDTVRAMVPALTPRKEAR</sequence>
<dbReference type="Gene3D" id="2.30.38.10">
    <property type="entry name" value="Luciferase, Domain 3"/>
    <property type="match status" value="1"/>
</dbReference>
<evidence type="ECO:0000256" key="8">
    <source>
        <dbReference type="ARBA" id="ARBA00033440"/>
    </source>
</evidence>
<dbReference type="CDD" id="cd19535">
    <property type="entry name" value="Cyc_NRPS"/>
    <property type="match status" value="1"/>
</dbReference>
<dbReference type="PRINTS" id="PR00154">
    <property type="entry name" value="AMPBINDING"/>
</dbReference>
<dbReference type="PROSITE" id="PS00012">
    <property type="entry name" value="PHOSPHOPANTETHEINE"/>
    <property type="match status" value="1"/>
</dbReference>
<comment type="similarity">
    <text evidence="3">Belongs to the ATP-dependent AMP-binding enzyme family. MbtB subfamily.</text>
</comment>
<proteinExistence type="inferred from homology"/>
<evidence type="ECO:0000313" key="11">
    <source>
        <dbReference type="EMBL" id="MFC6053995.1"/>
    </source>
</evidence>
<feature type="domain" description="Carrier" evidence="10">
    <location>
        <begin position="1037"/>
        <end position="1112"/>
    </location>
</feature>
<dbReference type="RefSeq" id="WP_386391984.1">
    <property type="nucleotide sequence ID" value="NZ_JBHSPT010000001.1"/>
</dbReference>
<evidence type="ECO:0000259" key="10">
    <source>
        <dbReference type="PROSITE" id="PS50075"/>
    </source>
</evidence>
<evidence type="ECO:0000256" key="6">
    <source>
        <dbReference type="ARBA" id="ARBA00022553"/>
    </source>
</evidence>
<dbReference type="Pfam" id="PF13193">
    <property type="entry name" value="AMP-binding_C"/>
    <property type="match status" value="1"/>
</dbReference>
<name>A0ABW1LQT7_9ACTN</name>
<dbReference type="SUPFAM" id="SSF56801">
    <property type="entry name" value="Acetyl-CoA synthetase-like"/>
    <property type="match status" value="1"/>
</dbReference>
<dbReference type="InterPro" id="IPR020459">
    <property type="entry name" value="AMP-binding"/>
</dbReference>